<dbReference type="GO" id="GO:0005634">
    <property type="term" value="C:nucleus"/>
    <property type="evidence" value="ECO:0007669"/>
    <property type="project" value="UniProtKB-SubCell"/>
</dbReference>
<dbReference type="GO" id="GO:0000785">
    <property type="term" value="C:chromatin"/>
    <property type="evidence" value="ECO:0007669"/>
    <property type="project" value="TreeGrafter"/>
</dbReference>
<dbReference type="EMBL" id="JAABOA010000980">
    <property type="protein sequence ID" value="KAF9582637.1"/>
    <property type="molecule type" value="Genomic_DNA"/>
</dbReference>
<comment type="similarity">
    <text evidence="2">Belongs to the SNF2/RAD54 helicase family. ISWI subfamily.</text>
</comment>
<dbReference type="GO" id="GO:0004386">
    <property type="term" value="F:helicase activity"/>
    <property type="evidence" value="ECO:0007669"/>
    <property type="project" value="UniProtKB-KW"/>
</dbReference>
<dbReference type="InterPro" id="IPR015194">
    <property type="entry name" value="ISWI_HAND-dom"/>
</dbReference>
<dbReference type="Pfam" id="PF09110">
    <property type="entry name" value="HAND"/>
    <property type="match status" value="1"/>
</dbReference>
<evidence type="ECO:0000259" key="16">
    <source>
        <dbReference type="PROSITE" id="PS51293"/>
    </source>
</evidence>
<dbReference type="InterPro" id="IPR049730">
    <property type="entry name" value="SNF2/RAD54-like_C"/>
</dbReference>
<dbReference type="SMART" id="SM00487">
    <property type="entry name" value="DEXDc"/>
    <property type="match status" value="1"/>
</dbReference>
<dbReference type="CDD" id="cd18793">
    <property type="entry name" value="SF2_C_SNF"/>
    <property type="match status" value="1"/>
</dbReference>
<protein>
    <submittedName>
        <fullName evidence="17">Uncharacterized protein</fullName>
    </submittedName>
</protein>
<dbReference type="CDD" id="cd00167">
    <property type="entry name" value="SANT"/>
    <property type="match status" value="1"/>
</dbReference>
<evidence type="ECO:0000256" key="5">
    <source>
        <dbReference type="ARBA" id="ARBA00022801"/>
    </source>
</evidence>
<keyword evidence="12" id="KW-0175">Coiled coil</keyword>
<evidence type="ECO:0000256" key="7">
    <source>
        <dbReference type="ARBA" id="ARBA00022840"/>
    </source>
</evidence>
<evidence type="ECO:0000256" key="8">
    <source>
        <dbReference type="ARBA" id="ARBA00022853"/>
    </source>
</evidence>
<keyword evidence="9" id="KW-0805">Transcription regulation</keyword>
<dbReference type="PROSITE" id="PS51293">
    <property type="entry name" value="SANT"/>
    <property type="match status" value="1"/>
</dbReference>
<name>A0A9P6FVT0_9FUNG</name>
<proteinExistence type="inferred from homology"/>
<dbReference type="GO" id="GO:0016887">
    <property type="term" value="F:ATP hydrolysis activity"/>
    <property type="evidence" value="ECO:0007669"/>
    <property type="project" value="TreeGrafter"/>
</dbReference>
<dbReference type="SMART" id="SM00717">
    <property type="entry name" value="SANT"/>
    <property type="match status" value="2"/>
</dbReference>
<feature type="compositionally biased region" description="Basic and acidic residues" evidence="13">
    <location>
        <begin position="1010"/>
        <end position="1022"/>
    </location>
</feature>
<dbReference type="SUPFAM" id="SSF101224">
    <property type="entry name" value="HAND domain of the nucleosome remodeling ATPase ISWI"/>
    <property type="match status" value="1"/>
</dbReference>
<keyword evidence="8" id="KW-0156">Chromatin regulator</keyword>
<reference evidence="17" key="1">
    <citation type="journal article" date="2020" name="Fungal Divers.">
        <title>Resolving the Mortierellaceae phylogeny through synthesis of multi-gene phylogenetics and phylogenomics.</title>
        <authorList>
            <person name="Vandepol N."/>
            <person name="Liber J."/>
            <person name="Desiro A."/>
            <person name="Na H."/>
            <person name="Kennedy M."/>
            <person name="Barry K."/>
            <person name="Grigoriev I.V."/>
            <person name="Miller A.N."/>
            <person name="O'Donnell K."/>
            <person name="Stajich J.E."/>
            <person name="Bonito G."/>
        </authorList>
    </citation>
    <scope>NUCLEOTIDE SEQUENCE</scope>
    <source>
        <strain evidence="17">KOD1015</strain>
    </source>
</reference>
<comment type="subcellular location">
    <subcellularLocation>
        <location evidence="1">Nucleus</location>
    </subcellularLocation>
</comment>
<organism evidence="17 18">
    <name type="scientific">Lunasporangiospora selenospora</name>
    <dbReference type="NCBI Taxonomy" id="979761"/>
    <lineage>
        <taxon>Eukaryota</taxon>
        <taxon>Fungi</taxon>
        <taxon>Fungi incertae sedis</taxon>
        <taxon>Mucoromycota</taxon>
        <taxon>Mortierellomycotina</taxon>
        <taxon>Mortierellomycetes</taxon>
        <taxon>Mortierellales</taxon>
        <taxon>Mortierellaceae</taxon>
        <taxon>Lunasporangiospora</taxon>
    </lineage>
</organism>
<dbReference type="OrthoDB" id="5857104at2759"/>
<keyword evidence="10" id="KW-0804">Transcription</keyword>
<evidence type="ECO:0000259" key="15">
    <source>
        <dbReference type="PROSITE" id="PS51194"/>
    </source>
</evidence>
<keyword evidence="11" id="KW-0539">Nucleus</keyword>
<evidence type="ECO:0000256" key="12">
    <source>
        <dbReference type="SAM" id="Coils"/>
    </source>
</evidence>
<evidence type="ECO:0000313" key="17">
    <source>
        <dbReference type="EMBL" id="KAF9582637.1"/>
    </source>
</evidence>
<dbReference type="PANTHER" id="PTHR45623">
    <property type="entry name" value="CHROMODOMAIN-HELICASE-DNA-BINDING PROTEIN 3-RELATED-RELATED"/>
    <property type="match status" value="1"/>
</dbReference>
<dbReference type="Pfam" id="PF00271">
    <property type="entry name" value="Helicase_C"/>
    <property type="match status" value="1"/>
</dbReference>
<keyword evidence="6" id="KW-0347">Helicase</keyword>
<dbReference type="Proteomes" id="UP000780801">
    <property type="component" value="Unassembled WGS sequence"/>
</dbReference>
<dbReference type="PANTHER" id="PTHR45623:SF49">
    <property type="entry name" value="SWI_SNF-RELATED MATRIX-ASSOCIATED ACTIN-DEPENDENT REGULATOR OF CHROMATIN SUBFAMILY A MEMBER 5"/>
    <property type="match status" value="1"/>
</dbReference>
<keyword evidence="5" id="KW-0378">Hydrolase</keyword>
<feature type="compositionally biased region" description="Low complexity" evidence="13">
    <location>
        <begin position="1023"/>
        <end position="1058"/>
    </location>
</feature>
<dbReference type="Pfam" id="PF09111">
    <property type="entry name" value="SLIDE"/>
    <property type="match status" value="1"/>
</dbReference>
<dbReference type="GO" id="GO:0031491">
    <property type="term" value="F:nucleosome binding"/>
    <property type="evidence" value="ECO:0007669"/>
    <property type="project" value="InterPro"/>
</dbReference>
<feature type="coiled-coil region" evidence="12">
    <location>
        <begin position="11"/>
        <end position="38"/>
    </location>
</feature>
<dbReference type="GO" id="GO:0034728">
    <property type="term" value="P:nucleosome organization"/>
    <property type="evidence" value="ECO:0007669"/>
    <property type="project" value="TreeGrafter"/>
</dbReference>
<feature type="compositionally biased region" description="Low complexity" evidence="13">
    <location>
        <begin position="1077"/>
        <end position="1100"/>
    </location>
</feature>
<feature type="region of interest" description="Disordered" evidence="13">
    <location>
        <begin position="1010"/>
        <end position="1100"/>
    </location>
</feature>
<dbReference type="GO" id="GO:0045944">
    <property type="term" value="P:positive regulation of transcription by RNA polymerase II"/>
    <property type="evidence" value="ECO:0007669"/>
    <property type="project" value="UniProtKB-ARBA"/>
</dbReference>
<dbReference type="FunFam" id="3.40.50.300:FF:000082">
    <property type="entry name" value="ISWI chromatin remodeling complex ATPase ISW1"/>
    <property type="match status" value="1"/>
</dbReference>
<dbReference type="InterPro" id="IPR036306">
    <property type="entry name" value="ISWI_HAND-dom_sf"/>
</dbReference>
<dbReference type="FunFam" id="3.40.50.10810:FF:000002">
    <property type="entry name" value="ISWI chromatin-remodeling complex ATPase CHR11 isoform A"/>
    <property type="match status" value="1"/>
</dbReference>
<evidence type="ECO:0000256" key="9">
    <source>
        <dbReference type="ARBA" id="ARBA00023015"/>
    </source>
</evidence>
<dbReference type="CDD" id="cd17997">
    <property type="entry name" value="DEXHc_SMARCA1_SMARCA5"/>
    <property type="match status" value="1"/>
</dbReference>
<dbReference type="InterPro" id="IPR009057">
    <property type="entry name" value="Homeodomain-like_sf"/>
</dbReference>
<feature type="domain" description="Helicase C-terminal" evidence="15">
    <location>
        <begin position="474"/>
        <end position="625"/>
    </location>
</feature>
<dbReference type="Gene3D" id="3.40.50.10810">
    <property type="entry name" value="Tandem AAA-ATPase domain"/>
    <property type="match status" value="1"/>
</dbReference>
<dbReference type="Pfam" id="PF00176">
    <property type="entry name" value="SNF2-rel_dom"/>
    <property type="match status" value="1"/>
</dbReference>
<dbReference type="PROSITE" id="PS51194">
    <property type="entry name" value="HELICASE_CTER"/>
    <property type="match status" value="1"/>
</dbReference>
<dbReference type="InterPro" id="IPR038718">
    <property type="entry name" value="SNF2-like_sf"/>
</dbReference>
<dbReference type="Gene3D" id="1.10.10.60">
    <property type="entry name" value="Homeodomain-like"/>
    <property type="match status" value="2"/>
</dbReference>
<feature type="region of interest" description="Disordered" evidence="13">
    <location>
        <begin position="109"/>
        <end position="150"/>
    </location>
</feature>
<evidence type="ECO:0000256" key="13">
    <source>
        <dbReference type="SAM" id="MobiDB-lite"/>
    </source>
</evidence>
<dbReference type="GO" id="GO:0005524">
    <property type="term" value="F:ATP binding"/>
    <property type="evidence" value="ECO:0007669"/>
    <property type="project" value="UniProtKB-KW"/>
</dbReference>
<dbReference type="InterPro" id="IPR017884">
    <property type="entry name" value="SANT_dom"/>
</dbReference>
<dbReference type="InterPro" id="IPR001005">
    <property type="entry name" value="SANT/Myb"/>
</dbReference>
<feature type="compositionally biased region" description="Acidic residues" evidence="13">
    <location>
        <begin position="132"/>
        <end position="147"/>
    </location>
</feature>
<evidence type="ECO:0000313" key="18">
    <source>
        <dbReference type="Proteomes" id="UP000780801"/>
    </source>
</evidence>
<comment type="caution">
    <text evidence="17">The sequence shown here is derived from an EMBL/GenBank/DDBJ whole genome shotgun (WGS) entry which is preliminary data.</text>
</comment>
<dbReference type="Gene3D" id="1.10.1040.30">
    <property type="entry name" value="ISWI, HAND domain"/>
    <property type="match status" value="1"/>
</dbReference>
<evidence type="ECO:0000256" key="11">
    <source>
        <dbReference type="ARBA" id="ARBA00023242"/>
    </source>
</evidence>
<dbReference type="InterPro" id="IPR015195">
    <property type="entry name" value="SLIDE"/>
</dbReference>
<dbReference type="InterPro" id="IPR000330">
    <property type="entry name" value="SNF2_N"/>
</dbReference>
<evidence type="ECO:0000259" key="14">
    <source>
        <dbReference type="PROSITE" id="PS51192"/>
    </source>
</evidence>
<feature type="compositionally biased region" description="Basic and acidic residues" evidence="13">
    <location>
        <begin position="109"/>
        <end position="118"/>
    </location>
</feature>
<dbReference type="InterPro" id="IPR001650">
    <property type="entry name" value="Helicase_C-like"/>
</dbReference>
<keyword evidence="7" id="KW-0067">ATP-binding</keyword>
<dbReference type="InterPro" id="IPR027417">
    <property type="entry name" value="P-loop_NTPase"/>
</dbReference>
<dbReference type="SMART" id="SM00490">
    <property type="entry name" value="HELICc"/>
    <property type="match status" value="1"/>
</dbReference>
<dbReference type="GO" id="GO:0042393">
    <property type="term" value="F:histone binding"/>
    <property type="evidence" value="ECO:0007669"/>
    <property type="project" value="TreeGrafter"/>
</dbReference>
<dbReference type="InterPro" id="IPR014001">
    <property type="entry name" value="Helicase_ATP-bd"/>
</dbReference>
<feature type="domain" description="Helicase ATP-binding" evidence="14">
    <location>
        <begin position="176"/>
        <end position="341"/>
    </location>
</feature>
<sequence>MVTEEQAQLPSKKELEEIKKEERKVQREQDRVLIQQQKESFAQDLKQMERDKVRAISSILQSILAAVHLSKSKLIGERTDFELFKHFIDLKKAKDQKFAEMLKIHEEEQAKKDTEKSKAPKGSRHGRKTEKEEDQELLDDEEKDGDDGSFIFTESPAYIKSGTMRDYQVQGLNWMISLYKNGINGILADEMGLGKTLQTISFLGYLKHIQGIAGPHLVIVPKSTLHNWKSEFGKWLPDSNVFMLHASKDERAEMIQSTLLTQKFDVCLTSYDVCLLEKTHLKKFAWQYIVIDEAHRIKNENSQLAQIIRTFNSKNRLLITGTPLQNNLHELWALLNFLLPDVFSDSEDFDSWFDTQGGDQDRVISQLHKVLRPFLLRRIKSDVEKSLLPKKEINLYVGMTPMQRRWYQKILEKDIDAVNGAVGNNRREGKTRLLNIVMQLRKCCNHPYLFDGAEPGPPYTTDQHIVDNAGKMVVLDKLLKRMKEQGSRVLLFSQMSRVLDILEDYCNFRGYEYCRIDGNTAHEDRVTSIDEYNKPDSSKFIFLLTTRAGGLGINLVTADIVILFDSDWNPQVDLQAQDRAHRIGQKKQVYVFRLVTENGIEEKVLERAAQKLRLDQLVIQQGRMAQQQKAASKDELLTMIQHGAADVFQGMHENLAYDPDIENILRRGEEKTAELNEKYSNAGLEDLAKFTNAEGSAYDWQGEDWSNKRKADGSLLWITPAKRERKANYAVDDYYRDALRTGPVRTTVKAPRPPKQVSVNDFQFYPPRLTELQEREVLFYRKTIGYRAQPPTGPDAALMTEEELEEEQGKEQALIDTAEPLTEEETAEKEELMEFGFENWSRRDFISFYKACERHGRKNLDEIANEIEGKTLHEVRKYSKAFWQRYAEIADHERIITSIEKGESKLQRQSDIQDQLTALVSRHRAPLQHLRINYNQTKTKNFSEDEDRFLIVMLERLGYGADDVYERIRDEIRRSPMFRFDWFLKSRTPLELNRRCTFLIKLLLAEEKVEEPVRPSKKEKPKSAASSARGSPAASHRSSPAASSRKASPAGSKRASPAVSKRDSPATTTTSTSKRGASASTALAAAPSARSGTRSSSRRR</sequence>
<dbReference type="InterPro" id="IPR044754">
    <property type="entry name" value="Isw1/2_DEXHc"/>
</dbReference>
<dbReference type="Gene3D" id="3.40.50.300">
    <property type="entry name" value="P-loop containing nucleotide triphosphate hydrolases"/>
    <property type="match status" value="1"/>
</dbReference>
<dbReference type="SUPFAM" id="SSF46689">
    <property type="entry name" value="Homeodomain-like"/>
    <property type="match status" value="2"/>
</dbReference>
<gene>
    <name evidence="17" type="ORF">BGW38_010946</name>
</gene>
<evidence type="ECO:0000256" key="3">
    <source>
        <dbReference type="ARBA" id="ARBA00022737"/>
    </source>
</evidence>
<accession>A0A9P6FVT0</accession>
<dbReference type="AlphaFoldDB" id="A0A9P6FVT0"/>
<feature type="domain" description="SANT" evidence="16">
    <location>
        <begin position="836"/>
        <end position="887"/>
    </location>
</feature>
<keyword evidence="18" id="KW-1185">Reference proteome</keyword>
<keyword evidence="4" id="KW-0547">Nucleotide-binding</keyword>
<evidence type="ECO:0000256" key="10">
    <source>
        <dbReference type="ARBA" id="ARBA00023163"/>
    </source>
</evidence>
<feature type="compositionally biased region" description="Basic residues" evidence="13">
    <location>
        <begin position="119"/>
        <end position="128"/>
    </location>
</feature>
<evidence type="ECO:0000256" key="1">
    <source>
        <dbReference type="ARBA" id="ARBA00004123"/>
    </source>
</evidence>
<evidence type="ECO:0000256" key="6">
    <source>
        <dbReference type="ARBA" id="ARBA00022806"/>
    </source>
</evidence>
<evidence type="ECO:0000256" key="2">
    <source>
        <dbReference type="ARBA" id="ARBA00009687"/>
    </source>
</evidence>
<keyword evidence="3" id="KW-0677">Repeat</keyword>
<dbReference type="GO" id="GO:0003677">
    <property type="term" value="F:DNA binding"/>
    <property type="evidence" value="ECO:0007669"/>
    <property type="project" value="InterPro"/>
</dbReference>
<dbReference type="GO" id="GO:0140658">
    <property type="term" value="F:ATP-dependent chromatin remodeler activity"/>
    <property type="evidence" value="ECO:0007669"/>
    <property type="project" value="TreeGrafter"/>
</dbReference>
<dbReference type="PROSITE" id="PS51192">
    <property type="entry name" value="HELICASE_ATP_BIND_1"/>
    <property type="match status" value="1"/>
</dbReference>
<feature type="compositionally biased region" description="Polar residues" evidence="13">
    <location>
        <begin position="1065"/>
        <end position="1075"/>
    </location>
</feature>
<evidence type="ECO:0000256" key="4">
    <source>
        <dbReference type="ARBA" id="ARBA00022741"/>
    </source>
</evidence>
<dbReference type="SUPFAM" id="SSF52540">
    <property type="entry name" value="P-loop containing nucleoside triphosphate hydrolases"/>
    <property type="match status" value="2"/>
</dbReference>